<dbReference type="GO" id="GO:0005886">
    <property type="term" value="C:plasma membrane"/>
    <property type="evidence" value="ECO:0007669"/>
    <property type="project" value="UniProtKB-SubCell"/>
</dbReference>
<protein>
    <recommendedName>
        <fullName evidence="7">DUF8035 domain-containing protein</fullName>
    </recommendedName>
</protein>
<feature type="compositionally biased region" description="Polar residues" evidence="5">
    <location>
        <begin position="17"/>
        <end position="39"/>
    </location>
</feature>
<dbReference type="EMBL" id="CM000588">
    <property type="protein sequence ID" value="EWG52020.1"/>
    <property type="molecule type" value="Genomic_DNA"/>
</dbReference>
<dbReference type="InterPro" id="IPR058348">
    <property type="entry name" value="DUF8035"/>
</dbReference>
<feature type="transmembrane region" description="Helical" evidence="6">
    <location>
        <begin position="1132"/>
        <end position="1155"/>
    </location>
</feature>
<dbReference type="AlphaFoldDB" id="W7MWH1"/>
<dbReference type="Proteomes" id="UP000009096">
    <property type="component" value="Chromosome 11"/>
</dbReference>
<dbReference type="SUPFAM" id="SSF144083">
    <property type="entry name" value="Magnesium transport protein CorA, transmembrane region"/>
    <property type="match status" value="1"/>
</dbReference>
<proteinExistence type="predicted"/>
<feature type="compositionally biased region" description="Polar residues" evidence="5">
    <location>
        <begin position="128"/>
        <end position="143"/>
    </location>
</feature>
<feature type="transmembrane region" description="Helical" evidence="6">
    <location>
        <begin position="1098"/>
        <end position="1120"/>
    </location>
</feature>
<dbReference type="GO" id="GO:0015087">
    <property type="term" value="F:cobalt ion transmembrane transporter activity"/>
    <property type="evidence" value="ECO:0007669"/>
    <property type="project" value="TreeGrafter"/>
</dbReference>
<evidence type="ECO:0000313" key="8">
    <source>
        <dbReference type="EMBL" id="EWG52020.1"/>
    </source>
</evidence>
<gene>
    <name evidence="8" type="ORF">FVEG_10853</name>
</gene>
<dbReference type="GO" id="GO:0000287">
    <property type="term" value="F:magnesium ion binding"/>
    <property type="evidence" value="ECO:0007669"/>
    <property type="project" value="TreeGrafter"/>
</dbReference>
<dbReference type="GeneID" id="30068412"/>
<keyword evidence="9" id="KW-1185">Reference proteome</keyword>
<dbReference type="GO" id="GO:0015095">
    <property type="term" value="F:magnesium ion transmembrane transporter activity"/>
    <property type="evidence" value="ECO:0007669"/>
    <property type="project" value="TreeGrafter"/>
</dbReference>
<evidence type="ECO:0000259" key="7">
    <source>
        <dbReference type="Pfam" id="PF26118"/>
    </source>
</evidence>
<feature type="region of interest" description="Disordered" evidence="5">
    <location>
        <begin position="92"/>
        <end position="111"/>
    </location>
</feature>
<dbReference type="PANTHER" id="PTHR46494:SF1">
    <property type="entry name" value="CORA FAMILY METAL ION TRANSPORTER (EUROFUNG)"/>
    <property type="match status" value="1"/>
</dbReference>
<keyword evidence="2 6" id="KW-0812">Transmembrane</keyword>
<accession>W7MWH1</accession>
<organism evidence="8 9">
    <name type="scientific">Gibberella moniliformis (strain M3125 / FGSC 7600)</name>
    <name type="common">Maize ear and stalk rot fungus</name>
    <name type="synonym">Fusarium verticillioides</name>
    <dbReference type="NCBI Taxonomy" id="334819"/>
    <lineage>
        <taxon>Eukaryota</taxon>
        <taxon>Fungi</taxon>
        <taxon>Dikarya</taxon>
        <taxon>Ascomycota</taxon>
        <taxon>Pezizomycotina</taxon>
        <taxon>Sordariomycetes</taxon>
        <taxon>Hypocreomycetidae</taxon>
        <taxon>Hypocreales</taxon>
        <taxon>Nectriaceae</taxon>
        <taxon>Fusarium</taxon>
        <taxon>Fusarium fujikuroi species complex</taxon>
    </lineage>
</organism>
<dbReference type="KEGG" id="fvr:FVEG_10853"/>
<keyword evidence="3 6" id="KW-1133">Transmembrane helix</keyword>
<feature type="region of interest" description="Disordered" evidence="5">
    <location>
        <begin position="125"/>
        <end position="146"/>
    </location>
</feature>
<dbReference type="Pfam" id="PF26118">
    <property type="entry name" value="DUF8035"/>
    <property type="match status" value="1"/>
</dbReference>
<dbReference type="InterPro" id="IPR045863">
    <property type="entry name" value="CorA_TM1_TM2"/>
</dbReference>
<evidence type="ECO:0000256" key="1">
    <source>
        <dbReference type="ARBA" id="ARBA00004651"/>
    </source>
</evidence>
<feature type="region of interest" description="Disordered" evidence="5">
    <location>
        <begin position="1"/>
        <end position="39"/>
    </location>
</feature>
<dbReference type="GO" id="GO:0050897">
    <property type="term" value="F:cobalt ion binding"/>
    <property type="evidence" value="ECO:0007669"/>
    <property type="project" value="TreeGrafter"/>
</dbReference>
<reference evidence="8 9" key="1">
    <citation type="journal article" date="2010" name="Nature">
        <title>Comparative genomics reveals mobile pathogenicity chromosomes in Fusarium.</title>
        <authorList>
            <person name="Ma L.J."/>
            <person name="van der Does H.C."/>
            <person name="Borkovich K.A."/>
            <person name="Coleman J.J."/>
            <person name="Daboussi M.J."/>
            <person name="Di Pietro A."/>
            <person name="Dufresne M."/>
            <person name="Freitag M."/>
            <person name="Grabherr M."/>
            <person name="Henrissat B."/>
            <person name="Houterman P.M."/>
            <person name="Kang S."/>
            <person name="Shim W.B."/>
            <person name="Woloshuk C."/>
            <person name="Xie X."/>
            <person name="Xu J.R."/>
            <person name="Antoniw J."/>
            <person name="Baker S.E."/>
            <person name="Bluhm B.H."/>
            <person name="Breakspear A."/>
            <person name="Brown D.W."/>
            <person name="Butchko R.A."/>
            <person name="Chapman S."/>
            <person name="Coulson R."/>
            <person name="Coutinho P.M."/>
            <person name="Danchin E.G."/>
            <person name="Diener A."/>
            <person name="Gale L.R."/>
            <person name="Gardiner D.M."/>
            <person name="Goff S."/>
            <person name="Hammond-Kosack K.E."/>
            <person name="Hilburn K."/>
            <person name="Hua-Van A."/>
            <person name="Jonkers W."/>
            <person name="Kazan K."/>
            <person name="Kodira C.D."/>
            <person name="Koehrsen M."/>
            <person name="Kumar L."/>
            <person name="Lee Y.H."/>
            <person name="Li L."/>
            <person name="Manners J.M."/>
            <person name="Miranda-Saavedra D."/>
            <person name="Mukherjee M."/>
            <person name="Park G."/>
            <person name="Park J."/>
            <person name="Park S.Y."/>
            <person name="Proctor R.H."/>
            <person name="Regev A."/>
            <person name="Ruiz-Roldan M.C."/>
            <person name="Sain D."/>
            <person name="Sakthikumar S."/>
            <person name="Sykes S."/>
            <person name="Schwartz D.C."/>
            <person name="Turgeon B.G."/>
            <person name="Wapinski I."/>
            <person name="Yoder O."/>
            <person name="Young S."/>
            <person name="Zeng Q."/>
            <person name="Zhou S."/>
            <person name="Galagan J."/>
            <person name="Cuomo C.A."/>
            <person name="Kistler H.C."/>
            <person name="Rep M."/>
        </authorList>
    </citation>
    <scope>NUCLEOTIDE SEQUENCE [LARGE SCALE GENOMIC DNA]</scope>
    <source>
        <strain evidence="9">M3125 / FGSC 7600</strain>
    </source>
</reference>
<dbReference type="EMBL" id="DS022256">
    <property type="protein sequence ID" value="EWG52020.1"/>
    <property type="molecule type" value="Genomic_DNA"/>
</dbReference>
<dbReference type="VEuPathDB" id="FungiDB:FVEG_10853"/>
<name>W7MWH1_GIBM7</name>
<dbReference type="InterPro" id="IPR002523">
    <property type="entry name" value="MgTranspt_CorA/ZnTranspt_ZntB"/>
</dbReference>
<feature type="compositionally biased region" description="Acidic residues" evidence="5">
    <location>
        <begin position="1"/>
        <end position="10"/>
    </location>
</feature>
<evidence type="ECO:0000256" key="2">
    <source>
        <dbReference type="ARBA" id="ARBA00022692"/>
    </source>
</evidence>
<dbReference type="RefSeq" id="XP_018758211.1">
    <property type="nucleotide sequence ID" value="XM_018900022.1"/>
</dbReference>
<evidence type="ECO:0000256" key="6">
    <source>
        <dbReference type="SAM" id="Phobius"/>
    </source>
</evidence>
<evidence type="ECO:0000256" key="4">
    <source>
        <dbReference type="ARBA" id="ARBA00023136"/>
    </source>
</evidence>
<dbReference type="OrthoDB" id="5430750at2759"/>
<dbReference type="PANTHER" id="PTHR46494">
    <property type="entry name" value="CORA FAMILY METAL ION TRANSPORTER (EUROFUNG)"/>
    <property type="match status" value="1"/>
</dbReference>
<evidence type="ECO:0000313" key="9">
    <source>
        <dbReference type="Proteomes" id="UP000009096"/>
    </source>
</evidence>
<sequence>MSDFSDEIDTEIAAASWEQSPDASSSAPTSNSADRQPTEIQTRIPTRLVSWYALCRLGYRFLQDGDTFVIYGILGPIDLEELFRYSERYQKADERDQGSRPPIQLPNERIPLGLEDDKPAYSARIAPGSTTPISSHTHPVTPNETKDSIMRPWVNQLLVSDTVHLGDVKEQPRGSRGGQRSSDTYNAWVKTTSLLQDGEVSTKLTTICSAHCYHEHTRSHKTVLRCTPEQKDGVGIGRMRWLHLHGTKSDLRTLEGLVADSPFICLQLKCVALSVVRELMQKHAEFEGKSPQLNTGTVLRKVGRSMWAAEQGDLNGTQDTEPVVFLSTPFLALPGMALEDCPEKKYTRTLLEFLYGFKTGGIEETSFSNSTSGGRVSNLSRILKMPEALFLMIGGGTLISSSVLSWEQMMSGTVSVDISSEIHSIWPVVYKVRITSPETYIIIEEDCSCSEFRQLVFKSSGNYGLDIDDFQLVDENEHVVDSTTWLCYLTSGEVERHSFKLVRISVATSSEVPRDPGSEAFNDDENESIEGTFDEHSSNGETFERTMEAAKQMFCQSIGKGTLVRNMPPVLPTLPSMPFSNTAKDQIPFFAWPLTQNTGNSSHTDGTMALTRLLAMIDQSLKELGITKDLHTFSTRDEVVYKCRVLQSVIEECVYVPTQEAKDPLPCAQPPSSNHRHRNPESEILATLLALSEDIFDLFLPPADWFLVPAVGAYWGALDSIMRQIYISSLRMNTFHQQCSFTISKEIPTSGSGFTCLYTKALPPHGCEDCNKDTVYSSLYGALSHLHRHHIHCNPGDRTILNDPCVGWVKWQPFSFEPKDNVVSVASRLVETLTDVRERTKGISLSVSGKEKRVPGSLVSCYETLTTLLYKTAKELSAINSERLQTIKRSHGYRLWQGAASHAQTHNLESKLKCQLEDARRDVMMASETQIDTDRLTISPIGLEFLLITLLRNLHDHPIHPETDQKLDVVRHCRDKSTALRFAAVRDPRRRRFLEISALEEEMEALRIIFEVQTRTVKAFAQVLSPDFFPKDTTDREDLGYRKDMYGLEKRHLDTHIQSLAEDGKTLEILQRILTATRHDMKQMIEVLDEGHGKAIRVFTFVTLFFLPLSFVTSFFGMNTTDVRELDRDQRIFWSSAVPLTLAVSSLALIFGYRWDTVTALFFKAFKIQDSSRVYEELEKDLTSQLGTENAGTSCKTDLSAASKLRTSSGFRIERRWKRKPWKKRIPEPFKGHEVV</sequence>
<comment type="subcellular location">
    <subcellularLocation>
        <location evidence="1">Cell membrane</location>
        <topology evidence="1">Multi-pass membrane protein</topology>
    </subcellularLocation>
</comment>
<dbReference type="Gene3D" id="1.20.58.340">
    <property type="entry name" value="Magnesium transport protein CorA, transmembrane region"/>
    <property type="match status" value="1"/>
</dbReference>
<evidence type="ECO:0000256" key="5">
    <source>
        <dbReference type="SAM" id="MobiDB-lite"/>
    </source>
</evidence>
<feature type="domain" description="DUF8035" evidence="7">
    <location>
        <begin position="41"/>
        <end position="91"/>
    </location>
</feature>
<keyword evidence="4 6" id="KW-0472">Membrane</keyword>
<evidence type="ECO:0000256" key="3">
    <source>
        <dbReference type="ARBA" id="ARBA00022989"/>
    </source>
</evidence>
<dbReference type="Pfam" id="PF01544">
    <property type="entry name" value="CorA"/>
    <property type="match status" value="1"/>
</dbReference>
<feature type="region of interest" description="Disordered" evidence="5">
    <location>
        <begin position="512"/>
        <end position="539"/>
    </location>
</feature>